<proteinExistence type="inferred from homology"/>
<dbReference type="Gene3D" id="3.10.20.90">
    <property type="entry name" value="Phosphatidylinositol 3-kinase Catalytic Subunit, Chain A, domain 1"/>
    <property type="match status" value="1"/>
</dbReference>
<comment type="function">
    <text evidence="1">Aux/IAA proteins are short-lived transcriptional factors that function as repressors of early auxin response genes at low auxin concentrations.</text>
</comment>
<dbReference type="EMBL" id="JBAMMX010000008">
    <property type="protein sequence ID" value="KAK6935565.1"/>
    <property type="molecule type" value="Genomic_DNA"/>
</dbReference>
<dbReference type="GO" id="GO:0009734">
    <property type="term" value="P:auxin-activated signaling pathway"/>
    <property type="evidence" value="ECO:0007669"/>
    <property type="project" value="UniProtKB-UniRule"/>
</dbReference>
<evidence type="ECO:0000259" key="2">
    <source>
        <dbReference type="Pfam" id="PF02309"/>
    </source>
</evidence>
<keyword evidence="4" id="KW-1185">Reference proteome</keyword>
<evidence type="ECO:0000313" key="4">
    <source>
        <dbReference type="Proteomes" id="UP001370490"/>
    </source>
</evidence>
<dbReference type="AlphaFoldDB" id="A0AAN8ZIK4"/>
<evidence type="ECO:0000313" key="3">
    <source>
        <dbReference type="EMBL" id="KAK6935565.1"/>
    </source>
</evidence>
<comment type="caution">
    <text evidence="3">The sequence shown here is derived from an EMBL/GenBank/DDBJ whole genome shotgun (WGS) entry which is preliminary data.</text>
</comment>
<reference evidence="3 4" key="1">
    <citation type="submission" date="2023-12" db="EMBL/GenBank/DDBJ databases">
        <title>A high-quality genome assembly for Dillenia turbinata (Dilleniales).</title>
        <authorList>
            <person name="Chanderbali A."/>
        </authorList>
    </citation>
    <scope>NUCLEOTIDE SEQUENCE [LARGE SCALE GENOMIC DNA]</scope>
    <source>
        <strain evidence="3">LSX21</strain>
        <tissue evidence="3">Leaf</tissue>
    </source>
</reference>
<sequence length="81" mass="9277">MINYMMSLRRCSKSRRLHSRINWEVVFTDDEGDMMLVGDDPWPIIILGLNMEEVADADRCVVKSNYSQLAAKCLDIAIPKS</sequence>
<keyword evidence="1" id="KW-0927">Auxin signaling pathway</keyword>
<dbReference type="InterPro" id="IPR033389">
    <property type="entry name" value="AUX/IAA_dom"/>
</dbReference>
<protein>
    <recommendedName>
        <fullName evidence="1">Auxin-responsive protein</fullName>
    </recommendedName>
</protein>
<comment type="subcellular location">
    <subcellularLocation>
        <location evidence="1">Nucleus</location>
    </subcellularLocation>
</comment>
<dbReference type="Pfam" id="PF02309">
    <property type="entry name" value="AUX_IAA"/>
    <property type="match status" value="1"/>
</dbReference>
<name>A0AAN8ZIK4_9MAGN</name>
<dbReference type="Proteomes" id="UP001370490">
    <property type="component" value="Unassembled WGS sequence"/>
</dbReference>
<organism evidence="3 4">
    <name type="scientific">Dillenia turbinata</name>
    <dbReference type="NCBI Taxonomy" id="194707"/>
    <lineage>
        <taxon>Eukaryota</taxon>
        <taxon>Viridiplantae</taxon>
        <taxon>Streptophyta</taxon>
        <taxon>Embryophyta</taxon>
        <taxon>Tracheophyta</taxon>
        <taxon>Spermatophyta</taxon>
        <taxon>Magnoliopsida</taxon>
        <taxon>eudicotyledons</taxon>
        <taxon>Gunneridae</taxon>
        <taxon>Pentapetalae</taxon>
        <taxon>Dilleniales</taxon>
        <taxon>Dilleniaceae</taxon>
        <taxon>Dillenia</taxon>
    </lineage>
</organism>
<keyword evidence="1" id="KW-0539">Nucleus</keyword>
<evidence type="ECO:0000256" key="1">
    <source>
        <dbReference type="RuleBase" id="RU004549"/>
    </source>
</evidence>
<gene>
    <name evidence="3" type="ORF">RJ641_035720</name>
</gene>
<keyword evidence="1" id="KW-0805">Transcription regulation</keyword>
<comment type="subunit">
    <text evidence="1">Homodimers and heterodimers.</text>
</comment>
<accession>A0AAN8ZIK4</accession>
<comment type="similarity">
    <text evidence="1">Belongs to the Aux/IAA family.</text>
</comment>
<feature type="domain" description="AUX/IAA" evidence="2">
    <location>
        <begin position="13"/>
        <end position="45"/>
    </location>
</feature>
<keyword evidence="1" id="KW-0804">Transcription</keyword>
<dbReference type="GO" id="GO:0005634">
    <property type="term" value="C:nucleus"/>
    <property type="evidence" value="ECO:0007669"/>
    <property type="project" value="UniProtKB-SubCell"/>
</dbReference>
<keyword evidence="1" id="KW-0678">Repressor</keyword>